<organism evidence="2 3">
    <name type="scientific">Haematococcus lacustris</name>
    <name type="common">Green alga</name>
    <name type="synonym">Haematococcus pluvialis</name>
    <dbReference type="NCBI Taxonomy" id="44745"/>
    <lineage>
        <taxon>Eukaryota</taxon>
        <taxon>Viridiplantae</taxon>
        <taxon>Chlorophyta</taxon>
        <taxon>core chlorophytes</taxon>
        <taxon>Chlorophyceae</taxon>
        <taxon>CS clade</taxon>
        <taxon>Chlamydomonadales</taxon>
        <taxon>Haematococcaceae</taxon>
        <taxon>Haematococcus</taxon>
    </lineage>
</organism>
<proteinExistence type="predicted"/>
<dbReference type="EMBL" id="BLLF01001434">
    <property type="protein sequence ID" value="GFH19273.1"/>
    <property type="molecule type" value="Genomic_DNA"/>
</dbReference>
<gene>
    <name evidence="2" type="ORF">HaLaN_16193</name>
</gene>
<evidence type="ECO:0000313" key="3">
    <source>
        <dbReference type="Proteomes" id="UP000485058"/>
    </source>
</evidence>
<protein>
    <submittedName>
        <fullName evidence="2">Uncharacterized protein</fullName>
    </submittedName>
</protein>
<name>A0A699Z9I1_HAELA</name>
<evidence type="ECO:0000256" key="1">
    <source>
        <dbReference type="SAM" id="MobiDB-lite"/>
    </source>
</evidence>
<feature type="compositionally biased region" description="Polar residues" evidence="1">
    <location>
        <begin position="91"/>
        <end position="108"/>
    </location>
</feature>
<dbReference type="Proteomes" id="UP000485058">
    <property type="component" value="Unassembled WGS sequence"/>
</dbReference>
<accession>A0A699Z9I1</accession>
<dbReference type="AlphaFoldDB" id="A0A699Z9I1"/>
<feature type="region of interest" description="Disordered" evidence="1">
    <location>
        <begin position="123"/>
        <end position="147"/>
    </location>
</feature>
<reference evidence="2 3" key="1">
    <citation type="submission" date="2020-02" db="EMBL/GenBank/DDBJ databases">
        <title>Draft genome sequence of Haematococcus lacustris strain NIES-144.</title>
        <authorList>
            <person name="Morimoto D."/>
            <person name="Nakagawa S."/>
            <person name="Yoshida T."/>
            <person name="Sawayama S."/>
        </authorList>
    </citation>
    <scope>NUCLEOTIDE SEQUENCE [LARGE SCALE GENOMIC DNA]</scope>
    <source>
        <strain evidence="2 3">NIES-144</strain>
    </source>
</reference>
<comment type="caution">
    <text evidence="2">The sequence shown here is derived from an EMBL/GenBank/DDBJ whole genome shotgun (WGS) entry which is preliminary data.</text>
</comment>
<keyword evidence="3" id="KW-1185">Reference proteome</keyword>
<feature type="region of interest" description="Disordered" evidence="1">
    <location>
        <begin position="1"/>
        <end position="108"/>
    </location>
</feature>
<evidence type="ECO:0000313" key="2">
    <source>
        <dbReference type="EMBL" id="GFH19273.1"/>
    </source>
</evidence>
<sequence>MPTRSKLPGLLRGSTPSATLDVADDLATERSSDALPQESCARGMQHTRAAGRYTPWTPSREAKQQLEASGGKAAPIRPSMRASIGGRLPTTRPSELATTPRSTFKQSNECASARVSIARVNTGEEAAPQHGPPSKEEAVPATPPPDMDKHHAATMLKLAEELGREQAVSVGPSMLAACAEWGWAVCWAVQLYAMQLYALCGRLLDYGFRQRQCLGPGSVRMTAWLALQCSDNSGALAVDTARLIC</sequence>